<dbReference type="PROSITE" id="PS50102">
    <property type="entry name" value="RRM"/>
    <property type="match status" value="1"/>
</dbReference>
<reference evidence="3" key="1">
    <citation type="submission" date="2021-02" db="EMBL/GenBank/DDBJ databases">
        <authorList>
            <person name="Nowell W R."/>
        </authorList>
    </citation>
    <scope>NUCLEOTIDE SEQUENCE</scope>
</reference>
<name>A0A819UQC4_9BILA</name>
<dbReference type="InterPro" id="IPR012677">
    <property type="entry name" value="Nucleotide-bd_a/b_plait_sf"/>
</dbReference>
<dbReference type="InterPro" id="IPR035979">
    <property type="entry name" value="RBD_domain_sf"/>
</dbReference>
<dbReference type="SMART" id="SM00360">
    <property type="entry name" value="RRM"/>
    <property type="match status" value="1"/>
</dbReference>
<feature type="non-terminal residue" evidence="3">
    <location>
        <position position="1"/>
    </location>
</feature>
<dbReference type="AlphaFoldDB" id="A0A819UQC4"/>
<evidence type="ECO:0000256" key="1">
    <source>
        <dbReference type="PROSITE-ProRule" id="PRU00176"/>
    </source>
</evidence>
<comment type="caution">
    <text evidence="3">The sequence shown here is derived from an EMBL/GenBank/DDBJ whole genome shotgun (WGS) entry which is preliminary data.</text>
</comment>
<protein>
    <recommendedName>
        <fullName evidence="2">RRM domain-containing protein</fullName>
    </recommendedName>
</protein>
<keyword evidence="1" id="KW-0694">RNA-binding</keyword>
<dbReference type="Gene3D" id="3.30.70.330">
    <property type="match status" value="1"/>
</dbReference>
<proteinExistence type="predicted"/>
<accession>A0A819UQC4</accession>
<evidence type="ECO:0000313" key="4">
    <source>
        <dbReference type="Proteomes" id="UP000663844"/>
    </source>
</evidence>
<dbReference type="CDD" id="cd00590">
    <property type="entry name" value="RRM_SF"/>
    <property type="match status" value="1"/>
</dbReference>
<feature type="domain" description="RRM" evidence="2">
    <location>
        <begin position="44"/>
        <end position="126"/>
    </location>
</feature>
<evidence type="ECO:0000259" key="2">
    <source>
        <dbReference type="PROSITE" id="PS50102"/>
    </source>
</evidence>
<dbReference type="InterPro" id="IPR000504">
    <property type="entry name" value="RRM_dom"/>
</dbReference>
<dbReference type="GO" id="GO:0003723">
    <property type="term" value="F:RNA binding"/>
    <property type="evidence" value="ECO:0007669"/>
    <property type="project" value="UniProtKB-UniRule"/>
</dbReference>
<dbReference type="EMBL" id="CAJOAZ010005412">
    <property type="protein sequence ID" value="CAF4098934.1"/>
    <property type="molecule type" value="Genomic_DNA"/>
</dbReference>
<sequence>RTNLQAEYNQKRGINSSHFGSNCKMEFVQNFSQLSNENQFNENWNIVVKKIPEDITENDLKRLFFNSNEIKYIPARIAQKLSTNHKILFGHAFLSFTNTEQVDEVMNNAYQYQINNQPLILSYYNKKES</sequence>
<gene>
    <name evidence="3" type="ORF">OXD698_LOCUS35317</name>
</gene>
<organism evidence="3 4">
    <name type="scientific">Adineta steineri</name>
    <dbReference type="NCBI Taxonomy" id="433720"/>
    <lineage>
        <taxon>Eukaryota</taxon>
        <taxon>Metazoa</taxon>
        <taxon>Spiralia</taxon>
        <taxon>Gnathifera</taxon>
        <taxon>Rotifera</taxon>
        <taxon>Eurotatoria</taxon>
        <taxon>Bdelloidea</taxon>
        <taxon>Adinetida</taxon>
        <taxon>Adinetidae</taxon>
        <taxon>Adineta</taxon>
    </lineage>
</organism>
<dbReference type="Proteomes" id="UP000663844">
    <property type="component" value="Unassembled WGS sequence"/>
</dbReference>
<evidence type="ECO:0000313" key="3">
    <source>
        <dbReference type="EMBL" id="CAF4098934.1"/>
    </source>
</evidence>
<dbReference type="SUPFAM" id="SSF54928">
    <property type="entry name" value="RNA-binding domain, RBD"/>
    <property type="match status" value="1"/>
</dbReference>
<dbReference type="Pfam" id="PF00076">
    <property type="entry name" value="RRM_1"/>
    <property type="match status" value="1"/>
</dbReference>